<dbReference type="AlphaFoldDB" id="A0A8D8RA00"/>
<feature type="compositionally biased region" description="Polar residues" evidence="1">
    <location>
        <begin position="347"/>
        <end position="362"/>
    </location>
</feature>
<evidence type="ECO:0000313" key="4">
    <source>
        <dbReference type="EMBL" id="CAG6645720.1"/>
    </source>
</evidence>
<sequence length="693" mass="77799">MYSRHTIVELCIGLLSIICLALSATLPASPRLSFKVHNDPRIPKTSFSCAGRAPGYYADVDTGCQVYHMCDDGSRHYTYSCPNTTLFHQRMLICAHWYQVNCTHSENNFDANLLIGQRDKPFVGEDFWKHRFGGAGNTNFPPQEIPIRTLQSNAIHESFGNIEKSANEIPNSLVKQSSSKFNKVSPTPQFVQTPTPQFVEQSPSPQLVQQTPQFQQTSPLQFELSPPSQDAFVSVQQTSELPRAPLPTEQLPIAVLPPQQTFGEKFIRKPAFELEAPDFADTGNTAFTRTTVGQLATDLEAPYEDPVPVQSSAQHNAHLHKPSIELEPPISQDDSLNTVETNNIAVLAQNKRTNNRQPQRSNAGDKEAAESQPGAAAVKSNSTFDDRFTQVYIRPSGKAPVRGPYEHPELTQNKVIFTDWNSLLQQTTDENFPFSNFNEYVNGKIPGEEEVENTNDDLQRDFSNFPRPFSFVSTTERLAASPTEQTETRVPFNQLQSNFRPAVELLPPFADNDAVSNNQLSPFPSGPSSVDRDFTQVIFNNEPSFESNNAQPLGSNAQLPTDVQGFGQDERYNLDDNNTVVIQNPFQHPFYKVRKMSDNQNLIFIPLTDSDFALELRKVPLNRTRGVRRVVVRKRHTRDVKQSVKTSRNSRDTNSQSKENKEDHQTYAKCGHCVQGYLVDREGCVPCVPIPLR</sequence>
<feature type="region of interest" description="Disordered" evidence="1">
    <location>
        <begin position="634"/>
        <end position="665"/>
    </location>
</feature>
<evidence type="ECO:0000256" key="1">
    <source>
        <dbReference type="SAM" id="MobiDB-lite"/>
    </source>
</evidence>
<proteinExistence type="predicted"/>
<dbReference type="SUPFAM" id="SSF57625">
    <property type="entry name" value="Invertebrate chitin-binding proteins"/>
    <property type="match status" value="1"/>
</dbReference>
<dbReference type="PANTHER" id="PTHR22933:SF44">
    <property type="entry name" value="RE15157P"/>
    <property type="match status" value="1"/>
</dbReference>
<dbReference type="Pfam" id="PF01607">
    <property type="entry name" value="CBM_14"/>
    <property type="match status" value="1"/>
</dbReference>
<dbReference type="EMBL" id="HBUF01521693">
    <property type="protein sequence ID" value="CAG6749075.1"/>
    <property type="molecule type" value="Transcribed_RNA"/>
</dbReference>
<keyword evidence="2" id="KW-0732">Signal</keyword>
<name>A0A8D8RA00_9HEMI</name>
<feature type="region of interest" description="Disordered" evidence="1">
    <location>
        <begin position="347"/>
        <end position="381"/>
    </location>
</feature>
<organism evidence="4">
    <name type="scientific">Cacopsylla melanoneura</name>
    <dbReference type="NCBI Taxonomy" id="428564"/>
    <lineage>
        <taxon>Eukaryota</taxon>
        <taxon>Metazoa</taxon>
        <taxon>Ecdysozoa</taxon>
        <taxon>Arthropoda</taxon>
        <taxon>Hexapoda</taxon>
        <taxon>Insecta</taxon>
        <taxon>Pterygota</taxon>
        <taxon>Neoptera</taxon>
        <taxon>Paraneoptera</taxon>
        <taxon>Hemiptera</taxon>
        <taxon>Sternorrhyncha</taxon>
        <taxon>Psylloidea</taxon>
        <taxon>Psyllidae</taxon>
        <taxon>Psyllinae</taxon>
        <taxon>Cacopsylla</taxon>
    </lineage>
</organism>
<dbReference type="InterPro" id="IPR002557">
    <property type="entry name" value="Chitin-bd_dom"/>
</dbReference>
<feature type="domain" description="Chitin-binding type-2" evidence="3">
    <location>
        <begin position="46"/>
        <end position="104"/>
    </location>
</feature>
<dbReference type="PROSITE" id="PS50940">
    <property type="entry name" value="CHIT_BIND_II"/>
    <property type="match status" value="1"/>
</dbReference>
<accession>A0A8D8RA00</accession>
<dbReference type="EMBL" id="HBUF01138077">
    <property type="protein sequence ID" value="CAG6645720.1"/>
    <property type="molecule type" value="Transcribed_RNA"/>
</dbReference>
<dbReference type="PANTHER" id="PTHR22933">
    <property type="entry name" value="FI18007P1-RELATED"/>
    <property type="match status" value="1"/>
</dbReference>
<protein>
    <recommendedName>
        <fullName evidence="3">Chitin-binding type-2 domain-containing protein</fullName>
    </recommendedName>
</protein>
<dbReference type="GO" id="GO:0008061">
    <property type="term" value="F:chitin binding"/>
    <property type="evidence" value="ECO:0007669"/>
    <property type="project" value="InterPro"/>
</dbReference>
<feature type="signal peptide" evidence="2">
    <location>
        <begin position="1"/>
        <end position="23"/>
    </location>
</feature>
<reference evidence="4" key="1">
    <citation type="submission" date="2021-05" db="EMBL/GenBank/DDBJ databases">
        <authorList>
            <person name="Alioto T."/>
            <person name="Alioto T."/>
            <person name="Gomez Garrido J."/>
        </authorList>
    </citation>
    <scope>NUCLEOTIDE SEQUENCE</scope>
</reference>
<feature type="chain" id="PRO_5035638968" description="Chitin-binding type-2 domain-containing protein" evidence="2">
    <location>
        <begin position="24"/>
        <end position="693"/>
    </location>
</feature>
<evidence type="ECO:0000259" key="3">
    <source>
        <dbReference type="PROSITE" id="PS50940"/>
    </source>
</evidence>
<dbReference type="SMART" id="SM00494">
    <property type="entry name" value="ChtBD2"/>
    <property type="match status" value="1"/>
</dbReference>
<dbReference type="InterPro" id="IPR052976">
    <property type="entry name" value="Scoloptoxin-like"/>
</dbReference>
<dbReference type="Gene3D" id="2.170.140.10">
    <property type="entry name" value="Chitin binding domain"/>
    <property type="match status" value="1"/>
</dbReference>
<dbReference type="InterPro" id="IPR036508">
    <property type="entry name" value="Chitin-bd_dom_sf"/>
</dbReference>
<evidence type="ECO:0000256" key="2">
    <source>
        <dbReference type="SAM" id="SignalP"/>
    </source>
</evidence>
<feature type="compositionally biased region" description="Polar residues" evidence="1">
    <location>
        <begin position="643"/>
        <end position="657"/>
    </location>
</feature>
<dbReference type="GO" id="GO:0005576">
    <property type="term" value="C:extracellular region"/>
    <property type="evidence" value="ECO:0007669"/>
    <property type="project" value="InterPro"/>
</dbReference>